<dbReference type="AlphaFoldDB" id="A0A316A0M1"/>
<keyword evidence="6" id="KW-0472">Membrane</keyword>
<dbReference type="Pfam" id="PF01593">
    <property type="entry name" value="Amino_oxidase"/>
    <property type="match status" value="1"/>
</dbReference>
<evidence type="ECO:0000313" key="8">
    <source>
        <dbReference type="EMBL" id="PWJ43187.1"/>
    </source>
</evidence>
<keyword evidence="1" id="KW-0285">Flavoprotein</keyword>
<evidence type="ECO:0000259" key="7">
    <source>
        <dbReference type="Pfam" id="PF01593"/>
    </source>
</evidence>
<dbReference type="OrthoDB" id="9789960at2"/>
<keyword evidence="2" id="KW-0732">Signal</keyword>
<evidence type="ECO:0000256" key="1">
    <source>
        <dbReference type="ARBA" id="ARBA00022630"/>
    </source>
</evidence>
<protein>
    <submittedName>
        <fullName evidence="8">All-trans-retinol 13,14-reductase</fullName>
    </submittedName>
</protein>
<comment type="caution">
    <text evidence="8">The sequence shown here is derived from an EMBL/GenBank/DDBJ whole genome shotgun (WGS) entry which is preliminary data.</text>
</comment>
<keyword evidence="9" id="KW-1185">Reference proteome</keyword>
<evidence type="ECO:0000256" key="5">
    <source>
        <dbReference type="ARBA" id="ARBA00023027"/>
    </source>
</evidence>
<dbReference type="PANTHER" id="PTHR46091">
    <property type="entry name" value="BLR7054 PROTEIN"/>
    <property type="match status" value="1"/>
</dbReference>
<evidence type="ECO:0000256" key="6">
    <source>
        <dbReference type="SAM" id="Phobius"/>
    </source>
</evidence>
<keyword evidence="6" id="KW-1133">Transmembrane helix</keyword>
<keyword evidence="5" id="KW-0520">NAD</keyword>
<reference evidence="8 9" key="1">
    <citation type="submission" date="2018-03" db="EMBL/GenBank/DDBJ databases">
        <title>Genomic Encyclopedia of Archaeal and Bacterial Type Strains, Phase II (KMG-II): from individual species to whole genera.</title>
        <authorList>
            <person name="Goeker M."/>
        </authorList>
    </citation>
    <scope>NUCLEOTIDE SEQUENCE [LARGE SCALE GENOMIC DNA]</scope>
    <source>
        <strain evidence="8 9">DSM 28229</strain>
    </source>
</reference>
<dbReference type="SUPFAM" id="SSF51905">
    <property type="entry name" value="FAD/NAD(P)-binding domain"/>
    <property type="match status" value="1"/>
</dbReference>
<gene>
    <name evidence="8" type="ORF">BC781_102736</name>
</gene>
<keyword evidence="4" id="KW-0521">NADP</keyword>
<dbReference type="EMBL" id="QGDO01000002">
    <property type="protein sequence ID" value="PWJ43187.1"/>
    <property type="molecule type" value="Genomic_DNA"/>
</dbReference>
<dbReference type="InterPro" id="IPR002937">
    <property type="entry name" value="Amino_oxidase"/>
</dbReference>
<dbReference type="Gene3D" id="3.50.50.60">
    <property type="entry name" value="FAD/NAD(P)-binding domain"/>
    <property type="match status" value="2"/>
</dbReference>
<dbReference type="GO" id="GO:0016491">
    <property type="term" value="F:oxidoreductase activity"/>
    <property type="evidence" value="ECO:0007669"/>
    <property type="project" value="InterPro"/>
</dbReference>
<sequence>MIQSYKQKHELAAHYDAILIGSGIGSLATAVCLSKEGKRVLVLERHYTAGGYTHVFKRRGYEWDVGIHYIGEMGRERGVLKQLFDYITDAELKWADMGEVYDRIVIGENTYDFPKGVQNFKDQMKGYFPEEADAIDKYVDLVFEASRASREFYAEKAMPNYIKWAVSNKMRKAYLKFASRTTLDVLQELTSNEQLIKVLTGQYGDYGLPPSKSSFAMHASVAKHYFHGGFFPVGGSSQIADNVAPILERSGSMILTNAEVEEIIVENGKATGVKMADGKNIHADLIVSGTGIINTYTKLLPSELVRKHKMDEHLQKVKPSAAHVCLYIGLNGTPQELKLPKANYWIYPSDLNHDASIERFQKDIDTEFPVVYISFPSAKDPSWSERYPNKSTVDIITVMPYEIFQEWEDTKWKKRGDGYEALKEKFAQRLLEVLYEKEPQLRGKVDYYELSTPVSTKHFMNYAQGELYGIDHDPERYEQKFLQPRTEIKNLYLTGQDIVTAGVGGALFAGFITASAILKKNIIEKIMKEVLSGQIS</sequence>
<dbReference type="PANTHER" id="PTHR46091:SF3">
    <property type="entry name" value="AMINE OXIDASE DOMAIN-CONTAINING PROTEIN"/>
    <property type="match status" value="1"/>
</dbReference>
<dbReference type="RefSeq" id="WP_109617523.1">
    <property type="nucleotide sequence ID" value="NZ_QGDO01000002.1"/>
</dbReference>
<accession>A0A316A0M1</accession>
<evidence type="ECO:0000256" key="3">
    <source>
        <dbReference type="ARBA" id="ARBA00022827"/>
    </source>
</evidence>
<dbReference type="InterPro" id="IPR036188">
    <property type="entry name" value="FAD/NAD-bd_sf"/>
</dbReference>
<feature type="domain" description="Amine oxidase" evidence="7">
    <location>
        <begin position="27"/>
        <end position="518"/>
    </location>
</feature>
<evidence type="ECO:0000256" key="2">
    <source>
        <dbReference type="ARBA" id="ARBA00022729"/>
    </source>
</evidence>
<feature type="transmembrane region" description="Helical" evidence="6">
    <location>
        <begin position="498"/>
        <end position="518"/>
    </location>
</feature>
<keyword evidence="6" id="KW-0812">Transmembrane</keyword>
<proteinExistence type="predicted"/>
<name>A0A316A0M1_SEDFL</name>
<organism evidence="8 9">
    <name type="scientific">Sediminitomix flava</name>
    <dbReference type="NCBI Taxonomy" id="379075"/>
    <lineage>
        <taxon>Bacteria</taxon>
        <taxon>Pseudomonadati</taxon>
        <taxon>Bacteroidota</taxon>
        <taxon>Cytophagia</taxon>
        <taxon>Cytophagales</taxon>
        <taxon>Flammeovirgaceae</taxon>
        <taxon>Sediminitomix</taxon>
    </lineage>
</organism>
<dbReference type="Proteomes" id="UP000245535">
    <property type="component" value="Unassembled WGS sequence"/>
</dbReference>
<keyword evidence="3" id="KW-0274">FAD</keyword>
<evidence type="ECO:0000256" key="4">
    <source>
        <dbReference type="ARBA" id="ARBA00022857"/>
    </source>
</evidence>
<dbReference type="InterPro" id="IPR052206">
    <property type="entry name" value="Retinol_saturase"/>
</dbReference>
<evidence type="ECO:0000313" key="9">
    <source>
        <dbReference type="Proteomes" id="UP000245535"/>
    </source>
</evidence>